<gene>
    <name evidence="1" type="ORF">BO71DRAFT_402863</name>
</gene>
<protein>
    <submittedName>
        <fullName evidence="1">Uncharacterized protein</fullName>
    </submittedName>
</protein>
<name>A0A319CX79_9EURO</name>
<organism evidence="1 2">
    <name type="scientific">Aspergillus ellipticus CBS 707.79</name>
    <dbReference type="NCBI Taxonomy" id="1448320"/>
    <lineage>
        <taxon>Eukaryota</taxon>
        <taxon>Fungi</taxon>
        <taxon>Dikarya</taxon>
        <taxon>Ascomycota</taxon>
        <taxon>Pezizomycotina</taxon>
        <taxon>Eurotiomycetes</taxon>
        <taxon>Eurotiomycetidae</taxon>
        <taxon>Eurotiales</taxon>
        <taxon>Aspergillaceae</taxon>
        <taxon>Aspergillus</taxon>
        <taxon>Aspergillus subgen. Circumdati</taxon>
    </lineage>
</organism>
<dbReference type="AlphaFoldDB" id="A0A319CX79"/>
<reference evidence="1 2" key="1">
    <citation type="submission" date="2018-02" db="EMBL/GenBank/DDBJ databases">
        <title>The genomes of Aspergillus section Nigri reveals drivers in fungal speciation.</title>
        <authorList>
            <consortium name="DOE Joint Genome Institute"/>
            <person name="Vesth T.C."/>
            <person name="Nybo J."/>
            <person name="Theobald S."/>
            <person name="Brandl J."/>
            <person name="Frisvad J.C."/>
            <person name="Nielsen K.F."/>
            <person name="Lyhne E.K."/>
            <person name="Kogle M.E."/>
            <person name="Kuo A."/>
            <person name="Riley R."/>
            <person name="Clum A."/>
            <person name="Nolan M."/>
            <person name="Lipzen A."/>
            <person name="Salamov A."/>
            <person name="Henrissat B."/>
            <person name="Wiebenga A."/>
            <person name="De vries R.P."/>
            <person name="Grigoriev I.V."/>
            <person name="Mortensen U.H."/>
            <person name="Andersen M.R."/>
            <person name="Baker S.E."/>
        </authorList>
    </citation>
    <scope>NUCLEOTIDE SEQUENCE [LARGE SCALE GENOMIC DNA]</scope>
    <source>
        <strain evidence="1 2">CBS 707.79</strain>
    </source>
</reference>
<dbReference type="EMBL" id="KZ826017">
    <property type="protein sequence ID" value="PYH89684.1"/>
    <property type="molecule type" value="Genomic_DNA"/>
</dbReference>
<dbReference type="Proteomes" id="UP000247810">
    <property type="component" value="Unassembled WGS sequence"/>
</dbReference>
<accession>A0A319CX79</accession>
<proteinExistence type="predicted"/>
<keyword evidence="2" id="KW-1185">Reference proteome</keyword>
<dbReference type="VEuPathDB" id="FungiDB:BO71DRAFT_402863"/>
<evidence type="ECO:0000313" key="1">
    <source>
        <dbReference type="EMBL" id="PYH89684.1"/>
    </source>
</evidence>
<sequence>MGGLRAASWPGRAWIQRARSQQIQWLHRKGMDSKRKKTRAWEVGVGFVGGGFIFVMGCGGGGGGGGGGCFWCLWKGG</sequence>
<evidence type="ECO:0000313" key="2">
    <source>
        <dbReference type="Proteomes" id="UP000247810"/>
    </source>
</evidence>